<dbReference type="Proteomes" id="UP000245657">
    <property type="component" value="Unassembled WGS sequence"/>
</dbReference>
<dbReference type="EMBL" id="QGMY01000018">
    <property type="protein sequence ID" value="PWR69792.1"/>
    <property type="molecule type" value="Genomic_DNA"/>
</dbReference>
<feature type="transmembrane region" description="Helical" evidence="1">
    <location>
        <begin position="46"/>
        <end position="64"/>
    </location>
</feature>
<reference evidence="2 3" key="1">
    <citation type="submission" date="2018-05" db="EMBL/GenBank/DDBJ databases">
        <title>Draft genome of Methanospirillum lacunae Ki8-1.</title>
        <authorList>
            <person name="Dueholm M.S."/>
            <person name="Nielsen P.H."/>
            <person name="Bakmann L.F."/>
            <person name="Otzen D.E."/>
        </authorList>
    </citation>
    <scope>NUCLEOTIDE SEQUENCE [LARGE SCALE GENOMIC DNA]</scope>
    <source>
        <strain evidence="2 3">Ki8-1</strain>
    </source>
</reference>
<keyword evidence="3" id="KW-1185">Reference proteome</keyword>
<feature type="transmembrane region" description="Helical" evidence="1">
    <location>
        <begin position="114"/>
        <end position="133"/>
    </location>
</feature>
<dbReference type="OrthoDB" id="116450at2157"/>
<protein>
    <submittedName>
        <fullName evidence="2">Uncharacterized protein</fullName>
    </submittedName>
</protein>
<dbReference type="AlphaFoldDB" id="A0A2V2MNW2"/>
<name>A0A2V2MNW2_9EURY</name>
<accession>A0A2V2MNW2</accession>
<gene>
    <name evidence="2" type="ORF">DK846_16580</name>
</gene>
<feature type="transmembrane region" description="Helical" evidence="1">
    <location>
        <begin position="76"/>
        <end position="94"/>
    </location>
</feature>
<sequence length="146" mass="15537">MSINKLPHKNLYAWTVVLTAVTMIGGILSIITGIGIKTAIPATPDIPGGIILFLLGLLLATGLYEGRHDHARWVQFGYTGIILILIFGVCTVIISGANLLSLILEGEKTDPVSILYSGYIWAAILALPIYPGLKKLLFGCSQGGAF</sequence>
<keyword evidence="1" id="KW-1133">Transmembrane helix</keyword>
<evidence type="ECO:0000313" key="2">
    <source>
        <dbReference type="EMBL" id="PWR69792.1"/>
    </source>
</evidence>
<evidence type="ECO:0000313" key="3">
    <source>
        <dbReference type="Proteomes" id="UP000245657"/>
    </source>
</evidence>
<organism evidence="2 3">
    <name type="scientific">Methanospirillum lacunae</name>
    <dbReference type="NCBI Taxonomy" id="668570"/>
    <lineage>
        <taxon>Archaea</taxon>
        <taxon>Methanobacteriati</taxon>
        <taxon>Methanobacteriota</taxon>
        <taxon>Stenosarchaea group</taxon>
        <taxon>Methanomicrobia</taxon>
        <taxon>Methanomicrobiales</taxon>
        <taxon>Methanospirillaceae</taxon>
        <taxon>Methanospirillum</taxon>
    </lineage>
</organism>
<proteinExistence type="predicted"/>
<evidence type="ECO:0000256" key="1">
    <source>
        <dbReference type="SAM" id="Phobius"/>
    </source>
</evidence>
<keyword evidence="1" id="KW-0812">Transmembrane</keyword>
<dbReference type="GeneID" id="97550053"/>
<dbReference type="RefSeq" id="WP_109970116.1">
    <property type="nucleotide sequence ID" value="NZ_CP176093.1"/>
</dbReference>
<feature type="transmembrane region" description="Helical" evidence="1">
    <location>
        <begin position="12"/>
        <end position="34"/>
    </location>
</feature>
<comment type="caution">
    <text evidence="2">The sequence shown here is derived from an EMBL/GenBank/DDBJ whole genome shotgun (WGS) entry which is preliminary data.</text>
</comment>
<keyword evidence="1" id="KW-0472">Membrane</keyword>